<dbReference type="EMBL" id="JAWDKA010000009">
    <property type="protein sequence ID" value="MDV0442407.1"/>
    <property type="molecule type" value="Genomic_DNA"/>
</dbReference>
<dbReference type="Pfam" id="PF00899">
    <property type="entry name" value="ThiF"/>
    <property type="match status" value="1"/>
</dbReference>
<dbReference type="AlphaFoldDB" id="A0AAE4MEC9"/>
<dbReference type="GO" id="GO:0005737">
    <property type="term" value="C:cytoplasm"/>
    <property type="evidence" value="ECO:0007669"/>
    <property type="project" value="TreeGrafter"/>
</dbReference>
<dbReference type="FunFam" id="3.40.50.720:FF:000080">
    <property type="entry name" value="Thiazole biosynthesis adenylyltransferase ThiF"/>
    <property type="match status" value="1"/>
</dbReference>
<evidence type="ECO:0000313" key="3">
    <source>
        <dbReference type="EMBL" id="MDV0442407.1"/>
    </source>
</evidence>
<sequence>MNERYIRQIPVIGEAGQKKLDEATVFLAGAGGLGSPVALYLAAAGVGHIRVADCDVVEITNLNRQILHRQDRIGMPKAASAKLTLEAFNPDIEVTAFSSFIDEKTAPQLIGDADIIVDAMDNFAARYVLNEFSQKSKIPLVHGGVAGLSGQATLIIPGITPCLSCIFPNAQTTKGTPILGSTAGVIGSIEAQETIKYLTGAQDTLAGKLLLWDGAVNRMDVFSVKKSPRCSVCSEKITIEENHD</sequence>
<organism evidence="3 4">
    <name type="scientific">Methanorbis furvi</name>
    <dbReference type="NCBI Taxonomy" id="3028299"/>
    <lineage>
        <taxon>Archaea</taxon>
        <taxon>Methanobacteriati</taxon>
        <taxon>Methanobacteriota</taxon>
        <taxon>Stenosarchaea group</taxon>
        <taxon>Methanomicrobia</taxon>
        <taxon>Methanomicrobiales</taxon>
        <taxon>Methanocorpusculaceae</taxon>
        <taxon>Methanorbis</taxon>
    </lineage>
</organism>
<dbReference type="PANTHER" id="PTHR10953:SF102">
    <property type="entry name" value="ADENYLYLTRANSFERASE AND SULFURTRANSFERASE MOCS3"/>
    <property type="match status" value="1"/>
</dbReference>
<dbReference type="InterPro" id="IPR000594">
    <property type="entry name" value="ThiF_NAD_FAD-bd"/>
</dbReference>
<dbReference type="CDD" id="cd00757">
    <property type="entry name" value="ThiF_MoeB_HesA_family"/>
    <property type="match status" value="1"/>
</dbReference>
<dbReference type="RefSeq" id="WP_338094828.1">
    <property type="nucleotide sequence ID" value="NZ_JAWDKA010000009.1"/>
</dbReference>
<proteinExistence type="inferred from homology"/>
<evidence type="ECO:0000313" key="4">
    <source>
        <dbReference type="Proteomes" id="UP001273136"/>
    </source>
</evidence>
<evidence type="ECO:0000259" key="2">
    <source>
        <dbReference type="Pfam" id="PF00899"/>
    </source>
</evidence>
<dbReference type="Proteomes" id="UP001273136">
    <property type="component" value="Unassembled WGS sequence"/>
</dbReference>
<dbReference type="GO" id="GO:0004792">
    <property type="term" value="F:thiosulfate-cyanide sulfurtransferase activity"/>
    <property type="evidence" value="ECO:0007669"/>
    <property type="project" value="TreeGrafter"/>
</dbReference>
<comment type="caution">
    <text evidence="3">The sequence shown here is derived from an EMBL/GenBank/DDBJ whole genome shotgun (WGS) entry which is preliminary data.</text>
</comment>
<comment type="similarity">
    <text evidence="1">Belongs to the HesA/MoeB/ThiF family.</text>
</comment>
<gene>
    <name evidence="3" type="primary">hesA1</name>
    <name evidence="3" type="ORF">McpAg1_16470</name>
</gene>
<dbReference type="InterPro" id="IPR035985">
    <property type="entry name" value="Ubiquitin-activating_enz"/>
</dbReference>
<dbReference type="InterPro" id="IPR045886">
    <property type="entry name" value="ThiF/MoeB/HesA"/>
</dbReference>
<evidence type="ECO:0000256" key="1">
    <source>
        <dbReference type="ARBA" id="ARBA00009919"/>
    </source>
</evidence>
<reference evidence="3" key="1">
    <citation type="submission" date="2023-06" db="EMBL/GenBank/DDBJ databases">
        <title>Genome sequence of Methancorpusculaceae sp. Ag1.</title>
        <authorList>
            <person name="Protasov E."/>
            <person name="Platt K."/>
            <person name="Poehlein A."/>
            <person name="Daniel R."/>
            <person name="Brune A."/>
        </authorList>
    </citation>
    <scope>NUCLEOTIDE SEQUENCE</scope>
    <source>
        <strain evidence="3">Ag1</strain>
    </source>
</reference>
<keyword evidence="4" id="KW-1185">Reference proteome</keyword>
<dbReference type="GO" id="GO:0016779">
    <property type="term" value="F:nucleotidyltransferase activity"/>
    <property type="evidence" value="ECO:0007669"/>
    <property type="project" value="TreeGrafter"/>
</dbReference>
<dbReference type="PANTHER" id="PTHR10953">
    <property type="entry name" value="UBIQUITIN-ACTIVATING ENZYME E1"/>
    <property type="match status" value="1"/>
</dbReference>
<protein>
    <submittedName>
        <fullName evidence="3">Protein HesA, heterocyst</fullName>
    </submittedName>
</protein>
<feature type="domain" description="THIF-type NAD/FAD binding fold" evidence="2">
    <location>
        <begin position="6"/>
        <end position="232"/>
    </location>
</feature>
<dbReference type="SUPFAM" id="SSF69572">
    <property type="entry name" value="Activating enzymes of the ubiquitin-like proteins"/>
    <property type="match status" value="1"/>
</dbReference>
<dbReference type="Gene3D" id="3.40.50.720">
    <property type="entry name" value="NAD(P)-binding Rossmann-like Domain"/>
    <property type="match status" value="1"/>
</dbReference>
<dbReference type="GO" id="GO:0008641">
    <property type="term" value="F:ubiquitin-like modifier activating enzyme activity"/>
    <property type="evidence" value="ECO:0007669"/>
    <property type="project" value="InterPro"/>
</dbReference>
<accession>A0AAE4MEC9</accession>
<name>A0AAE4MEC9_9EURY</name>